<dbReference type="Gene3D" id="1.10.1740.10">
    <property type="match status" value="1"/>
</dbReference>
<evidence type="ECO:0000256" key="3">
    <source>
        <dbReference type="ARBA" id="ARBA00023082"/>
    </source>
</evidence>
<reference evidence="7" key="2">
    <citation type="journal article" date="2021" name="PeerJ">
        <title>Extensive microbial diversity within the chicken gut microbiome revealed by metagenomics and culture.</title>
        <authorList>
            <person name="Gilroy R."/>
            <person name="Ravi A."/>
            <person name="Getino M."/>
            <person name="Pursley I."/>
            <person name="Horton D.L."/>
            <person name="Alikhan N.F."/>
            <person name="Baker D."/>
            <person name="Gharbi K."/>
            <person name="Hall N."/>
            <person name="Watson M."/>
            <person name="Adriaenssens E.M."/>
            <person name="Foster-Nyarko E."/>
            <person name="Jarju S."/>
            <person name="Secka A."/>
            <person name="Antonio M."/>
            <person name="Oren A."/>
            <person name="Chaudhuri R.R."/>
            <person name="La Ragione R."/>
            <person name="Hildebrand F."/>
            <person name="Pallen M.J."/>
        </authorList>
    </citation>
    <scope>NUCLEOTIDE SEQUENCE</scope>
    <source>
        <strain evidence="7">13361</strain>
    </source>
</reference>
<proteinExistence type="inferred from homology"/>
<evidence type="ECO:0000256" key="4">
    <source>
        <dbReference type="ARBA" id="ARBA00023163"/>
    </source>
</evidence>
<dbReference type="InterPro" id="IPR013325">
    <property type="entry name" value="RNA_pol_sigma_r2"/>
</dbReference>
<dbReference type="Pfam" id="PF08281">
    <property type="entry name" value="Sigma70_r4_2"/>
    <property type="match status" value="1"/>
</dbReference>
<dbReference type="InterPro" id="IPR013249">
    <property type="entry name" value="RNA_pol_sigma70_r4_t2"/>
</dbReference>
<dbReference type="SUPFAM" id="SSF88659">
    <property type="entry name" value="Sigma3 and sigma4 domains of RNA polymerase sigma factors"/>
    <property type="match status" value="1"/>
</dbReference>
<dbReference type="NCBIfam" id="TIGR02937">
    <property type="entry name" value="sigma70-ECF"/>
    <property type="match status" value="1"/>
</dbReference>
<evidence type="ECO:0000256" key="1">
    <source>
        <dbReference type="ARBA" id="ARBA00010641"/>
    </source>
</evidence>
<dbReference type="GO" id="GO:0006352">
    <property type="term" value="P:DNA-templated transcription initiation"/>
    <property type="evidence" value="ECO:0007669"/>
    <property type="project" value="InterPro"/>
</dbReference>
<sequence length="159" mass="18936">MRPTEQELTRLLKANQEKYYRMAYAYVKNREDALDIVHDAIVKALQKVHQVNNPMYLETWFCRILINQSLSFVRRRKNTLNLEEVKPSSREEDWTGRVSLYDAIDRLPPKLKTVILLRFFEDRSFEEISRITALKESTVKARVYKALQLLKLDMEDVDI</sequence>
<evidence type="ECO:0000259" key="5">
    <source>
        <dbReference type="Pfam" id="PF04542"/>
    </source>
</evidence>
<keyword evidence="2" id="KW-0805">Transcription regulation</keyword>
<feature type="domain" description="RNA polymerase sigma factor 70 region 4 type 2" evidence="6">
    <location>
        <begin position="98"/>
        <end position="150"/>
    </location>
</feature>
<dbReference type="InterPro" id="IPR014284">
    <property type="entry name" value="RNA_pol_sigma-70_dom"/>
</dbReference>
<dbReference type="Gene3D" id="1.10.10.10">
    <property type="entry name" value="Winged helix-like DNA-binding domain superfamily/Winged helix DNA-binding domain"/>
    <property type="match status" value="1"/>
</dbReference>
<evidence type="ECO:0000313" key="7">
    <source>
        <dbReference type="EMBL" id="HIQ68623.1"/>
    </source>
</evidence>
<evidence type="ECO:0000259" key="6">
    <source>
        <dbReference type="Pfam" id="PF08281"/>
    </source>
</evidence>
<comment type="similarity">
    <text evidence="1">Belongs to the sigma-70 factor family. ECF subfamily.</text>
</comment>
<dbReference type="GO" id="GO:0003677">
    <property type="term" value="F:DNA binding"/>
    <property type="evidence" value="ECO:0007669"/>
    <property type="project" value="InterPro"/>
</dbReference>
<dbReference type="PANTHER" id="PTHR43133">
    <property type="entry name" value="RNA POLYMERASE ECF-TYPE SIGMA FACTO"/>
    <property type="match status" value="1"/>
</dbReference>
<gene>
    <name evidence="7" type="ORF">IAB74_08965</name>
</gene>
<dbReference type="InterPro" id="IPR013324">
    <property type="entry name" value="RNA_pol_sigma_r3/r4-like"/>
</dbReference>
<evidence type="ECO:0000256" key="2">
    <source>
        <dbReference type="ARBA" id="ARBA00023015"/>
    </source>
</evidence>
<dbReference type="GO" id="GO:0016987">
    <property type="term" value="F:sigma factor activity"/>
    <property type="evidence" value="ECO:0007669"/>
    <property type="project" value="UniProtKB-KW"/>
</dbReference>
<dbReference type="CDD" id="cd06171">
    <property type="entry name" value="Sigma70_r4"/>
    <property type="match status" value="1"/>
</dbReference>
<comment type="caution">
    <text evidence="7">The sequence shown here is derived from an EMBL/GenBank/DDBJ whole genome shotgun (WGS) entry which is preliminary data.</text>
</comment>
<reference evidence="7" key="1">
    <citation type="submission" date="2020-10" db="EMBL/GenBank/DDBJ databases">
        <authorList>
            <person name="Gilroy R."/>
        </authorList>
    </citation>
    <scope>NUCLEOTIDE SEQUENCE</scope>
    <source>
        <strain evidence="7">13361</strain>
    </source>
</reference>
<dbReference type="AlphaFoldDB" id="A0A9D0Z698"/>
<dbReference type="EMBL" id="DVFK01000118">
    <property type="protein sequence ID" value="HIQ68623.1"/>
    <property type="molecule type" value="Genomic_DNA"/>
</dbReference>
<dbReference type="Pfam" id="PF04542">
    <property type="entry name" value="Sigma70_r2"/>
    <property type="match status" value="1"/>
</dbReference>
<accession>A0A9D0Z698</accession>
<keyword evidence="3" id="KW-0731">Sigma factor</keyword>
<organism evidence="7 8">
    <name type="scientific">Candidatus Faecousia excrementigallinarum</name>
    <dbReference type="NCBI Taxonomy" id="2840806"/>
    <lineage>
        <taxon>Bacteria</taxon>
        <taxon>Bacillati</taxon>
        <taxon>Bacillota</taxon>
        <taxon>Clostridia</taxon>
        <taxon>Eubacteriales</taxon>
        <taxon>Oscillospiraceae</taxon>
        <taxon>Faecousia</taxon>
    </lineage>
</organism>
<dbReference type="InterPro" id="IPR036388">
    <property type="entry name" value="WH-like_DNA-bd_sf"/>
</dbReference>
<feature type="domain" description="RNA polymerase sigma-70 region 2" evidence="5">
    <location>
        <begin position="11"/>
        <end position="78"/>
    </location>
</feature>
<evidence type="ECO:0000313" key="8">
    <source>
        <dbReference type="Proteomes" id="UP000886796"/>
    </source>
</evidence>
<dbReference type="InterPro" id="IPR007627">
    <property type="entry name" value="RNA_pol_sigma70_r2"/>
</dbReference>
<dbReference type="Proteomes" id="UP000886796">
    <property type="component" value="Unassembled WGS sequence"/>
</dbReference>
<dbReference type="PANTHER" id="PTHR43133:SF60">
    <property type="entry name" value="RNA POLYMERASE SIGMA FACTOR SIGV"/>
    <property type="match status" value="1"/>
</dbReference>
<dbReference type="SUPFAM" id="SSF88946">
    <property type="entry name" value="Sigma2 domain of RNA polymerase sigma factors"/>
    <property type="match status" value="1"/>
</dbReference>
<name>A0A9D0Z698_9FIRM</name>
<protein>
    <submittedName>
        <fullName evidence="7">Sigma-70 family RNA polymerase sigma factor</fullName>
    </submittedName>
</protein>
<keyword evidence="4" id="KW-0804">Transcription</keyword>
<dbReference type="InterPro" id="IPR039425">
    <property type="entry name" value="RNA_pol_sigma-70-like"/>
</dbReference>